<feature type="binding site" evidence="3">
    <location>
        <position position="218"/>
    </location>
    <ligand>
        <name>Ca(2+)</name>
        <dbReference type="ChEBI" id="CHEBI:29108"/>
        <label>1</label>
    </ligand>
</feature>
<dbReference type="GO" id="GO:0009408">
    <property type="term" value="P:response to heat"/>
    <property type="evidence" value="ECO:0007669"/>
    <property type="project" value="TreeGrafter"/>
</dbReference>
<dbReference type="GO" id="GO:0001786">
    <property type="term" value="F:phosphatidylserine binding"/>
    <property type="evidence" value="ECO:0007669"/>
    <property type="project" value="TreeGrafter"/>
</dbReference>
<dbReference type="PANTHER" id="PTHR10502:SF104">
    <property type="entry name" value="ANNEXIN D1"/>
    <property type="match status" value="1"/>
</dbReference>
<dbReference type="InterPro" id="IPR037104">
    <property type="entry name" value="Annexin_sf"/>
</dbReference>
<dbReference type="STRING" id="3750.A0A498JH52"/>
<proteinExistence type="predicted"/>
<dbReference type="EMBL" id="RDQH01000334">
    <property type="protein sequence ID" value="RXH92741.1"/>
    <property type="molecule type" value="Genomic_DNA"/>
</dbReference>
<sequence length="242" mass="27220">MTLCAMKTGVAQGVPTSSKAVLCDANLRRSKYHYAKAVYATFCASRKILTPNQECFTVFFPTLSNAGVPISRKTVLHDKDCHRVKLLCATKYEGDKVDLTSAKSEAKLLHEKISDKAYNDDDIIRILATWSKAQINATLDHCKKRIRELGFDECFYAQDLKADPNEYLAILRATKKRGTDEGALTGVVDTRAEVGMKIIKDLYHKRNSVPLYQAIKEDTTLMHLSCRSKAIYLNPICSTYDR</sequence>
<evidence type="ECO:0000256" key="1">
    <source>
        <dbReference type="ARBA" id="ARBA00022837"/>
    </source>
</evidence>
<feature type="binding site" evidence="3">
    <location>
        <position position="219"/>
    </location>
    <ligand>
        <name>Ca(2+)</name>
        <dbReference type="ChEBI" id="CHEBI:29108"/>
        <label>1</label>
    </ligand>
</feature>
<dbReference type="GO" id="GO:0009651">
    <property type="term" value="P:response to salt stress"/>
    <property type="evidence" value="ECO:0007669"/>
    <property type="project" value="TreeGrafter"/>
</dbReference>
<organism evidence="4 5">
    <name type="scientific">Malus domestica</name>
    <name type="common">Apple</name>
    <name type="synonym">Pyrus malus</name>
    <dbReference type="NCBI Taxonomy" id="3750"/>
    <lineage>
        <taxon>Eukaryota</taxon>
        <taxon>Viridiplantae</taxon>
        <taxon>Streptophyta</taxon>
        <taxon>Embryophyta</taxon>
        <taxon>Tracheophyta</taxon>
        <taxon>Spermatophyta</taxon>
        <taxon>Magnoliopsida</taxon>
        <taxon>eudicotyledons</taxon>
        <taxon>Gunneridae</taxon>
        <taxon>Pentapetalae</taxon>
        <taxon>rosids</taxon>
        <taxon>fabids</taxon>
        <taxon>Rosales</taxon>
        <taxon>Rosaceae</taxon>
        <taxon>Amygdaloideae</taxon>
        <taxon>Maleae</taxon>
        <taxon>Malus</taxon>
    </lineage>
</organism>
<keyword evidence="3" id="KW-0479">Metal-binding</keyword>
<dbReference type="Proteomes" id="UP000290289">
    <property type="component" value="Chromosome 8"/>
</dbReference>
<comment type="caution">
    <text evidence="4">The sequence shown here is derived from an EMBL/GenBank/DDBJ whole genome shotgun (WGS) entry which is preliminary data.</text>
</comment>
<keyword evidence="1 3" id="KW-0106">Calcium</keyword>
<accession>A0A498JH52</accession>
<dbReference type="SUPFAM" id="SSF47874">
    <property type="entry name" value="Annexin"/>
    <property type="match status" value="1"/>
</dbReference>
<dbReference type="GO" id="GO:0005886">
    <property type="term" value="C:plasma membrane"/>
    <property type="evidence" value="ECO:0007669"/>
    <property type="project" value="TreeGrafter"/>
</dbReference>
<dbReference type="Gene3D" id="1.10.220.10">
    <property type="entry name" value="Annexin"/>
    <property type="match status" value="2"/>
</dbReference>
<dbReference type="GO" id="GO:0005509">
    <property type="term" value="F:calcium ion binding"/>
    <property type="evidence" value="ECO:0007669"/>
    <property type="project" value="InterPro"/>
</dbReference>
<gene>
    <name evidence="4" type="ORF">DVH24_042515</name>
</gene>
<dbReference type="GO" id="GO:0009414">
    <property type="term" value="P:response to water deprivation"/>
    <property type="evidence" value="ECO:0007669"/>
    <property type="project" value="TreeGrafter"/>
</dbReference>
<dbReference type="GO" id="GO:0005737">
    <property type="term" value="C:cytoplasm"/>
    <property type="evidence" value="ECO:0007669"/>
    <property type="project" value="TreeGrafter"/>
</dbReference>
<dbReference type="PRINTS" id="PR01814">
    <property type="entry name" value="ANNEXINPLANT"/>
</dbReference>
<evidence type="ECO:0000256" key="3">
    <source>
        <dbReference type="PIRSR" id="PIRSR609118-1"/>
    </source>
</evidence>
<feature type="binding site" evidence="3">
    <location>
        <position position="176"/>
    </location>
    <ligand>
        <name>Ca(2+)</name>
        <dbReference type="ChEBI" id="CHEBI:29108"/>
        <label>1</label>
    </ligand>
</feature>
<protein>
    <submittedName>
        <fullName evidence="4">Uncharacterized protein</fullName>
    </submittedName>
</protein>
<reference evidence="4 5" key="1">
    <citation type="submission" date="2018-10" db="EMBL/GenBank/DDBJ databases">
        <title>A high-quality apple genome assembly.</title>
        <authorList>
            <person name="Hu J."/>
        </authorList>
    </citation>
    <scope>NUCLEOTIDE SEQUENCE [LARGE SCALE GENOMIC DNA]</scope>
    <source>
        <strain evidence="5">cv. HFTH1</strain>
        <tissue evidence="4">Young leaf</tissue>
    </source>
</reference>
<dbReference type="InterPro" id="IPR009118">
    <property type="entry name" value="AnnexinD_plant"/>
</dbReference>
<dbReference type="GO" id="GO:0009409">
    <property type="term" value="P:response to cold"/>
    <property type="evidence" value="ECO:0007669"/>
    <property type="project" value="TreeGrafter"/>
</dbReference>
<dbReference type="PANTHER" id="PTHR10502">
    <property type="entry name" value="ANNEXIN"/>
    <property type="match status" value="1"/>
</dbReference>
<evidence type="ECO:0000313" key="4">
    <source>
        <dbReference type="EMBL" id="RXH92741.1"/>
    </source>
</evidence>
<name>A0A498JH52_MALDO</name>
<evidence type="ECO:0000313" key="5">
    <source>
        <dbReference type="Proteomes" id="UP000290289"/>
    </source>
</evidence>
<evidence type="ECO:0000256" key="2">
    <source>
        <dbReference type="ARBA" id="ARBA00023302"/>
    </source>
</evidence>
<dbReference type="GO" id="GO:0005544">
    <property type="term" value="F:calcium-dependent phospholipid binding"/>
    <property type="evidence" value="ECO:0007669"/>
    <property type="project" value="UniProtKB-KW"/>
</dbReference>
<feature type="binding site" evidence="3">
    <location>
        <position position="178"/>
    </location>
    <ligand>
        <name>Ca(2+)</name>
        <dbReference type="ChEBI" id="CHEBI:29108"/>
        <label>1</label>
    </ligand>
</feature>
<keyword evidence="5" id="KW-1185">Reference proteome</keyword>
<keyword evidence="2" id="KW-0111">Calcium/phospholipid-binding</keyword>
<dbReference type="AlphaFoldDB" id="A0A498JH52"/>